<keyword evidence="2 3" id="KW-0479">Metal-binding</keyword>
<dbReference type="GO" id="GO:0004332">
    <property type="term" value="F:fructose-bisphosphate aldolase activity"/>
    <property type="evidence" value="ECO:0007669"/>
    <property type="project" value="UniProtKB-EC"/>
</dbReference>
<comment type="similarity">
    <text evidence="3">Belongs to the class II fructose-bisphosphate aldolase family.</text>
</comment>
<comment type="cofactor">
    <cofactor evidence="2 3">
        <name>Zn(2+)</name>
        <dbReference type="ChEBI" id="CHEBI:29105"/>
    </cofactor>
    <text evidence="2 3">Binds 2 Zn(2+) ions per subunit. One is catalytic and the other provides a structural contribution.</text>
</comment>
<feature type="binding site" evidence="2">
    <location>
        <position position="114"/>
    </location>
    <ligand>
        <name>Zn(2+)</name>
        <dbReference type="ChEBI" id="CHEBI:29105"/>
        <label>2</label>
    </ligand>
</feature>
<dbReference type="Pfam" id="PF01116">
    <property type="entry name" value="F_bP_aldolase"/>
    <property type="match status" value="1"/>
</dbReference>
<dbReference type="InterPro" id="IPR013785">
    <property type="entry name" value="Aldolase_TIM"/>
</dbReference>
<keyword evidence="7" id="KW-1185">Reference proteome</keyword>
<gene>
    <name evidence="4" type="ORF">CB0940_08327</name>
    <name evidence="5" type="ORF">RHO25_009547</name>
</gene>
<dbReference type="Proteomes" id="UP000230605">
    <property type="component" value="Chromosome 6"/>
</dbReference>
<dbReference type="Gene3D" id="3.20.20.70">
    <property type="entry name" value="Aldolase class I"/>
    <property type="match status" value="1"/>
</dbReference>
<feature type="binding site" evidence="2">
    <location>
        <position position="144"/>
    </location>
    <ligand>
        <name>Zn(2+)</name>
        <dbReference type="ChEBI" id="CHEBI:29105"/>
        <label>2</label>
    </ligand>
</feature>
<comment type="function">
    <text evidence="3">Catalyzes the aldol condensation of dihydroxyacetone phosphate (DHAP or glycerone-phosphate) with glyceraldehyde 3-phosphate (G3P) to form fructose 1,6-bisphosphate (FBP) in gluconeogenesis and the reverse reaction in glycolysis.</text>
</comment>
<feature type="binding site" evidence="2">
    <location>
        <position position="190"/>
    </location>
    <ligand>
        <name>Zn(2+)</name>
        <dbReference type="ChEBI" id="CHEBI:29105"/>
        <label>1</label>
        <note>catalytic</note>
    </ligand>
</feature>
<dbReference type="Proteomes" id="UP001302367">
    <property type="component" value="Chromosome 6"/>
</dbReference>
<comment type="pathway">
    <text evidence="3">Carbohydrate degradation; glycolysis; D-glyceraldehyde 3-phosphate and glycerone phosphate from D-glucose: step 4/4.</text>
</comment>
<name>A0A2G5HR43_CERBT</name>
<protein>
    <recommendedName>
        <fullName evidence="3">Fructose-bisphosphate aldolase</fullName>
        <shortName evidence="3">FBP aldolase</shortName>
        <ecNumber evidence="3">4.1.2.13</ecNumber>
    </recommendedName>
</protein>
<evidence type="ECO:0000313" key="7">
    <source>
        <dbReference type="Proteomes" id="UP001302367"/>
    </source>
</evidence>
<dbReference type="PANTHER" id="PTHR30304">
    <property type="entry name" value="D-TAGATOSE-1,6-BISPHOSPHATE ALDOLASE"/>
    <property type="match status" value="1"/>
</dbReference>
<reference evidence="5 7" key="2">
    <citation type="submission" date="2023-09" db="EMBL/GenBank/DDBJ databases">
        <title>Complete-Gapless Cercospora beticola genome.</title>
        <authorList>
            <person name="Wyatt N.A."/>
            <person name="Spanner R.E."/>
            <person name="Bolton M.D."/>
        </authorList>
    </citation>
    <scope>NUCLEOTIDE SEQUENCE [LARGE SCALE GENOMIC DNA]</scope>
    <source>
        <strain evidence="5">Cb09-40</strain>
    </source>
</reference>
<dbReference type="OrthoDB" id="2558351at2759"/>
<reference evidence="4 6" key="1">
    <citation type="submission" date="2015-10" db="EMBL/GenBank/DDBJ databases">
        <title>The cercosporin biosynthetic gene cluster was horizontally transferred to several fungal lineages and shown to be expanded in Cercospora beticola based on microsynteny with recipient genomes.</title>
        <authorList>
            <person name="De Jonge R."/>
            <person name="Ebert M.K."/>
            <person name="Suttle J.C."/>
            <person name="Jurick Ii W.M."/>
            <person name="Secor G.A."/>
            <person name="Thomma B.P."/>
            <person name="Van De Peer Y."/>
            <person name="Bolton M.D."/>
        </authorList>
    </citation>
    <scope>NUCLEOTIDE SEQUENCE [LARGE SCALE GENOMIC DNA]</scope>
    <source>
        <strain evidence="4 6">09-40</strain>
    </source>
</reference>
<proteinExistence type="inferred from homology"/>
<dbReference type="EMBL" id="LKMD01000104">
    <property type="protein sequence ID" value="PIA95004.1"/>
    <property type="molecule type" value="Genomic_DNA"/>
</dbReference>
<evidence type="ECO:0000313" key="5">
    <source>
        <dbReference type="EMBL" id="WPB04899.1"/>
    </source>
</evidence>
<dbReference type="GO" id="GO:0006096">
    <property type="term" value="P:glycolytic process"/>
    <property type="evidence" value="ECO:0007669"/>
    <property type="project" value="UniProtKB-UniPathway"/>
</dbReference>
<dbReference type="SUPFAM" id="SSF51569">
    <property type="entry name" value="Aldolase"/>
    <property type="match status" value="1"/>
</dbReference>
<dbReference type="AlphaFoldDB" id="A0A2G5HR43"/>
<dbReference type="InterPro" id="IPR000771">
    <property type="entry name" value="FBA_II"/>
</dbReference>
<sequence>MPLDKLSDNRAVQMLNKAAEGKYGVLGVVSYNLETIVAVIRAAEKKRSPVQILLFPWALKYSPLFVDLAANAARKASVPVTVHMDHAQDPEIIKVAAKMKAEDGTPSFDSIMVDMSHYEKEENLAKTKELVALCHAQGISTEAEPGRIEGGEDGVQDTAELEGMMTTEEEVDDFIATGIDFLAPAFGNVHGDYHGVENIHLDYDRLETIYKKAAGRVQIVLHGTNEFPPDIMAKCIERGVTRINVNKLVLENYNQYTADNWGKVPLTQSMEKGTDLIQELTEKWMDAIGSTGKA</sequence>
<dbReference type="EC" id="4.1.2.13" evidence="3"/>
<accession>A0A2G5HR43</accession>
<dbReference type="GO" id="GO:0008270">
    <property type="term" value="F:zinc ion binding"/>
    <property type="evidence" value="ECO:0007669"/>
    <property type="project" value="UniProtKB-UniRule"/>
</dbReference>
<dbReference type="CDD" id="cd00947">
    <property type="entry name" value="TBP_aldolase_IIB"/>
    <property type="match status" value="1"/>
</dbReference>
<evidence type="ECO:0000256" key="3">
    <source>
        <dbReference type="RuleBase" id="RU366023"/>
    </source>
</evidence>
<keyword evidence="3" id="KW-0324">Glycolysis</keyword>
<evidence type="ECO:0000256" key="2">
    <source>
        <dbReference type="PIRSR" id="PIRSR001359-3"/>
    </source>
</evidence>
<keyword evidence="3" id="KW-0456">Lyase</keyword>
<evidence type="ECO:0000313" key="4">
    <source>
        <dbReference type="EMBL" id="PIA95004.1"/>
    </source>
</evidence>
<dbReference type="EMBL" id="CP134189">
    <property type="protein sequence ID" value="WPB04899.1"/>
    <property type="molecule type" value="Genomic_DNA"/>
</dbReference>
<dbReference type="UniPathway" id="UPA00109">
    <property type="reaction ID" value="UER00183"/>
</dbReference>
<dbReference type="InterPro" id="IPR050246">
    <property type="entry name" value="Class_II_FBP_aldolase"/>
</dbReference>
<feature type="binding site" evidence="2">
    <location>
        <position position="86"/>
    </location>
    <ligand>
        <name>Zn(2+)</name>
        <dbReference type="ChEBI" id="CHEBI:29105"/>
        <label>1</label>
        <note>catalytic</note>
    </ligand>
</feature>
<feature type="binding site" evidence="2">
    <location>
        <position position="222"/>
    </location>
    <ligand>
        <name>Zn(2+)</name>
        <dbReference type="ChEBI" id="CHEBI:29105"/>
        <label>1</label>
        <note>catalytic</note>
    </ligand>
</feature>
<evidence type="ECO:0000313" key="6">
    <source>
        <dbReference type="Proteomes" id="UP000230605"/>
    </source>
</evidence>
<dbReference type="PIRSF" id="PIRSF001359">
    <property type="entry name" value="F_bP_aldolase_II"/>
    <property type="match status" value="1"/>
</dbReference>
<dbReference type="PANTHER" id="PTHR30304:SF0">
    <property type="entry name" value="D-TAGATOSE-1,6-BISPHOSPHATE ALDOLASE SUBUNIT GATY-RELATED"/>
    <property type="match status" value="1"/>
</dbReference>
<feature type="active site" description="Proton donor" evidence="1">
    <location>
        <position position="85"/>
    </location>
</feature>
<comment type="catalytic activity">
    <reaction evidence="3">
        <text>beta-D-fructose 1,6-bisphosphate = D-glyceraldehyde 3-phosphate + dihydroxyacetone phosphate</text>
        <dbReference type="Rhea" id="RHEA:14729"/>
        <dbReference type="ChEBI" id="CHEBI:32966"/>
        <dbReference type="ChEBI" id="CHEBI:57642"/>
        <dbReference type="ChEBI" id="CHEBI:59776"/>
        <dbReference type="EC" id="4.1.2.13"/>
    </reaction>
</comment>
<keyword evidence="2 3" id="KW-0862">Zinc</keyword>
<evidence type="ECO:0000256" key="1">
    <source>
        <dbReference type="PIRSR" id="PIRSR001359-1"/>
    </source>
</evidence>
<organism evidence="4 6">
    <name type="scientific">Cercospora beticola</name>
    <name type="common">Sugarbeet leaf spot fungus</name>
    <dbReference type="NCBI Taxonomy" id="122368"/>
    <lineage>
        <taxon>Eukaryota</taxon>
        <taxon>Fungi</taxon>
        <taxon>Dikarya</taxon>
        <taxon>Ascomycota</taxon>
        <taxon>Pezizomycotina</taxon>
        <taxon>Dothideomycetes</taxon>
        <taxon>Dothideomycetidae</taxon>
        <taxon>Mycosphaerellales</taxon>
        <taxon>Mycosphaerellaceae</taxon>
        <taxon>Cercospora</taxon>
    </lineage>
</organism>